<dbReference type="PANTHER" id="PTHR43318">
    <property type="entry name" value="UDP-N-ACETYLGLUCOSAMINE 4,6-DEHYDRATASE"/>
    <property type="match status" value="1"/>
</dbReference>
<sequence>MENKRILIIGGTGALGKTLIKLYQDTNQIKVLSRDEHKQVNLVHSDWVNKENVSFMIGDVKDKNCIINAIEDHKPDIVINAAALKHVPVCEINPFESVNVNIIGHQNLLEAVRRSNHRIETLIYISSDKACKPVNIYGMCKAISERLYIEFAKKQTNVKVCLVRYGNVLESTGSVIPYFKQLLREGCTELPITDARMTRFLLTLESAAKLIEWAYYSPISHGKIVVPKLQSFKIVDIARALIAEYSPDSDVELKVVGIRKGEKLHEEMVSSEEWMRTEEHENYLITDEMLTDESVSYNSCDCVMPGEDVYDFLKASGVL</sequence>
<dbReference type="Gene3D" id="3.40.50.720">
    <property type="entry name" value="NAD(P)-binding Rossmann-like Domain"/>
    <property type="match status" value="1"/>
</dbReference>
<evidence type="ECO:0000256" key="1">
    <source>
        <dbReference type="ARBA" id="ARBA00007430"/>
    </source>
</evidence>
<accession>A0A6J5MDG8</accession>
<reference evidence="3" key="1">
    <citation type="submission" date="2020-04" db="EMBL/GenBank/DDBJ databases">
        <authorList>
            <person name="Chiriac C."/>
            <person name="Salcher M."/>
            <person name="Ghai R."/>
            <person name="Kavagutti S V."/>
        </authorList>
    </citation>
    <scope>NUCLEOTIDE SEQUENCE</scope>
</reference>
<dbReference type="Pfam" id="PF02719">
    <property type="entry name" value="Polysacc_synt_2"/>
    <property type="match status" value="1"/>
</dbReference>
<protein>
    <submittedName>
        <fullName evidence="3">WcaG Nucleoside-diphosphate-sugar epimerases</fullName>
    </submittedName>
</protein>
<evidence type="ECO:0000259" key="2">
    <source>
        <dbReference type="Pfam" id="PF02719"/>
    </source>
</evidence>
<organism evidence="3">
    <name type="scientific">uncultured Caudovirales phage</name>
    <dbReference type="NCBI Taxonomy" id="2100421"/>
    <lineage>
        <taxon>Viruses</taxon>
        <taxon>Duplodnaviria</taxon>
        <taxon>Heunggongvirae</taxon>
        <taxon>Uroviricota</taxon>
        <taxon>Caudoviricetes</taxon>
        <taxon>Peduoviridae</taxon>
        <taxon>Maltschvirus</taxon>
        <taxon>Maltschvirus maltsch</taxon>
    </lineage>
</organism>
<gene>
    <name evidence="3" type="ORF">UFOVP450_52</name>
</gene>
<dbReference type="SUPFAM" id="SSF51735">
    <property type="entry name" value="NAD(P)-binding Rossmann-fold domains"/>
    <property type="match status" value="1"/>
</dbReference>
<proteinExistence type="inferred from homology"/>
<feature type="domain" description="Polysaccharide biosynthesis protein CapD-like" evidence="2">
    <location>
        <begin position="6"/>
        <end position="286"/>
    </location>
</feature>
<comment type="similarity">
    <text evidence="1">Belongs to the polysaccharide synthase family.</text>
</comment>
<dbReference type="InterPro" id="IPR036291">
    <property type="entry name" value="NAD(P)-bd_dom_sf"/>
</dbReference>
<dbReference type="EMBL" id="LR796421">
    <property type="protein sequence ID" value="CAB4142996.1"/>
    <property type="molecule type" value="Genomic_DNA"/>
</dbReference>
<name>A0A6J5MDG8_9CAUD</name>
<dbReference type="InterPro" id="IPR051203">
    <property type="entry name" value="Polysaccharide_Synthase-Rel"/>
</dbReference>
<dbReference type="PANTHER" id="PTHR43318:SF2">
    <property type="entry name" value="UDP-N-ACETYLGLUCOSAMINE 4,6-DEHYDRATASE (INVERTING)"/>
    <property type="match status" value="1"/>
</dbReference>
<dbReference type="InterPro" id="IPR003869">
    <property type="entry name" value="Polysac_CapD-like"/>
</dbReference>
<evidence type="ECO:0000313" key="3">
    <source>
        <dbReference type="EMBL" id="CAB4142996.1"/>
    </source>
</evidence>